<feature type="domain" description="Endoribonuclease YicC-like N-terminal" evidence="6">
    <location>
        <begin position="4"/>
        <end position="157"/>
    </location>
</feature>
<evidence type="ECO:0000259" key="6">
    <source>
        <dbReference type="Pfam" id="PF03755"/>
    </source>
</evidence>
<evidence type="ECO:0000256" key="3">
    <source>
        <dbReference type="ARBA" id="ARBA00022759"/>
    </source>
</evidence>
<dbReference type="KEGG" id="oca:OCAR_6364"/>
<dbReference type="EMBL" id="CP002826">
    <property type="protein sequence ID" value="AEI06393.1"/>
    <property type="molecule type" value="Genomic_DNA"/>
</dbReference>
<dbReference type="Pfam" id="PF08340">
    <property type="entry name" value="YicC-like_C"/>
    <property type="match status" value="1"/>
</dbReference>
<reference evidence="8 9" key="1">
    <citation type="journal article" date="2011" name="J. Bacteriol.">
        <title>Complete genome sequences of the chemolithoautotrophic Oligotropha carboxidovorans strains OM4 and OM5.</title>
        <authorList>
            <person name="Volland S."/>
            <person name="Rachinger M."/>
            <person name="Strittmatter A."/>
            <person name="Daniel R."/>
            <person name="Gottschalk G."/>
            <person name="Meyer O."/>
        </authorList>
    </citation>
    <scope>NUCLEOTIDE SEQUENCE [LARGE SCALE GENOMIC DNA]</scope>
    <source>
        <strain evidence="9">ATCC 49405 / DSM 1227 / KCTC 32145 / OM5</strain>
    </source>
</reference>
<sequence>MALSSMTGFSRSHGTSGPYTFEWELKSVNAKGLDLRVRLPQGWDDLEGPVRKRAGEAMSRGTVYANLNVKRASSAAVARINQDILASLLDAARDLAAKVGAAPPTVDGLLAAKGVIEIVEPESSEAEIAAAKAAAAAAFETALQGLIEMRRREGVALGEILSQRVNDIERLAGRAEAAPGRKPDAIKAKLTEQIATLLDASERFDADRLAQEALLIATKADIREELDRIGSHVAQARELLSKGGPVGRRLDFLSQEFNREVNTTCSKSNDIELTNIGLELKNVVEQFREQVQNLE</sequence>
<keyword evidence="2" id="KW-0540">Nuclease</keyword>
<dbReference type="InterPro" id="IPR013527">
    <property type="entry name" value="YicC-like_N"/>
</dbReference>
<dbReference type="InterPro" id="IPR005229">
    <property type="entry name" value="YicC/YloC-like"/>
</dbReference>
<evidence type="ECO:0000313" key="8">
    <source>
        <dbReference type="EMBL" id="AEI06393.1"/>
    </source>
</evidence>
<evidence type="ECO:0000256" key="2">
    <source>
        <dbReference type="ARBA" id="ARBA00022722"/>
    </source>
</evidence>
<proteinExistence type="inferred from homology"/>
<dbReference type="OrthoDB" id="9771229at2"/>
<evidence type="ECO:0000259" key="7">
    <source>
        <dbReference type="Pfam" id="PF08340"/>
    </source>
</evidence>
<dbReference type="PATRIC" id="fig|504832.7.peg.1792"/>
<dbReference type="PANTHER" id="PTHR30636">
    <property type="entry name" value="UPF0701 PROTEIN YICC"/>
    <property type="match status" value="1"/>
</dbReference>
<dbReference type="PANTHER" id="PTHR30636:SF3">
    <property type="entry name" value="UPF0701 PROTEIN YICC"/>
    <property type="match status" value="1"/>
</dbReference>
<keyword evidence="3" id="KW-0255">Endonuclease</keyword>
<evidence type="ECO:0000256" key="4">
    <source>
        <dbReference type="ARBA" id="ARBA00022801"/>
    </source>
</evidence>
<dbReference type="AlphaFoldDB" id="B6JGN0"/>
<evidence type="ECO:0000256" key="1">
    <source>
        <dbReference type="ARBA" id="ARBA00001968"/>
    </source>
</evidence>
<protein>
    <recommendedName>
        <fullName evidence="10">YicC family protein</fullName>
    </recommendedName>
</protein>
<dbReference type="GO" id="GO:0004521">
    <property type="term" value="F:RNA endonuclease activity"/>
    <property type="evidence" value="ECO:0007669"/>
    <property type="project" value="InterPro"/>
</dbReference>
<keyword evidence="4" id="KW-0378">Hydrolase</keyword>
<evidence type="ECO:0000256" key="5">
    <source>
        <dbReference type="ARBA" id="ARBA00035648"/>
    </source>
</evidence>
<dbReference type="GO" id="GO:0016787">
    <property type="term" value="F:hydrolase activity"/>
    <property type="evidence" value="ECO:0007669"/>
    <property type="project" value="UniProtKB-KW"/>
</dbReference>
<dbReference type="InterPro" id="IPR013551">
    <property type="entry name" value="YicC-like_C"/>
</dbReference>
<dbReference type="KEGG" id="ocg:OCA5_c16790"/>
<evidence type="ECO:0008006" key="10">
    <source>
        <dbReference type="Google" id="ProtNLM"/>
    </source>
</evidence>
<dbReference type="eggNOG" id="COG1561">
    <property type="taxonomic scope" value="Bacteria"/>
</dbReference>
<comment type="similarity">
    <text evidence="5">Belongs to the YicC/YloC family.</text>
</comment>
<organism evidence="8 9">
    <name type="scientific">Afipia carboxidovorans (strain ATCC 49405 / DSM 1227 / KCTC 32145 / OM5)</name>
    <name type="common">Oligotropha carboxidovorans</name>
    <dbReference type="NCBI Taxonomy" id="504832"/>
    <lineage>
        <taxon>Bacteria</taxon>
        <taxon>Pseudomonadati</taxon>
        <taxon>Pseudomonadota</taxon>
        <taxon>Alphaproteobacteria</taxon>
        <taxon>Hyphomicrobiales</taxon>
        <taxon>Nitrobacteraceae</taxon>
        <taxon>Afipia</taxon>
    </lineage>
</organism>
<keyword evidence="9" id="KW-1185">Reference proteome</keyword>
<comment type="cofactor">
    <cofactor evidence="1">
        <name>a divalent metal cation</name>
        <dbReference type="ChEBI" id="CHEBI:60240"/>
    </cofactor>
</comment>
<dbReference type="STRING" id="504832.OCA5_c16790"/>
<accession>B6JGN0</accession>
<dbReference type="NCBIfam" id="TIGR00255">
    <property type="entry name" value="YicC/YloC family endoribonuclease"/>
    <property type="match status" value="1"/>
</dbReference>
<dbReference type="HOGENOM" id="CLU_076609_0_1_5"/>
<evidence type="ECO:0000313" key="9">
    <source>
        <dbReference type="Proteomes" id="UP000007730"/>
    </source>
</evidence>
<name>B6JGN0_AFIC5</name>
<gene>
    <name evidence="8" type="ordered locus">OCA5_c16790</name>
</gene>
<dbReference type="RefSeq" id="WP_012563503.1">
    <property type="nucleotide sequence ID" value="NC_011386.1"/>
</dbReference>
<dbReference type="Proteomes" id="UP000007730">
    <property type="component" value="Chromosome"/>
</dbReference>
<feature type="domain" description="Endoribonuclease YicC-like C-terminal" evidence="7">
    <location>
        <begin position="183"/>
        <end position="295"/>
    </location>
</feature>
<dbReference type="Pfam" id="PF03755">
    <property type="entry name" value="YicC-like_N"/>
    <property type="match status" value="1"/>
</dbReference>